<keyword evidence="6" id="KW-0378">Hydrolase</keyword>
<keyword evidence="9" id="KW-1185">Reference proteome</keyword>
<evidence type="ECO:0000256" key="6">
    <source>
        <dbReference type="ARBA" id="ARBA00022801"/>
    </source>
</evidence>
<dbReference type="PANTHER" id="PTHR21646">
    <property type="entry name" value="UBIQUITIN CARBOXYL-TERMINAL HYDROLASE"/>
    <property type="match status" value="1"/>
</dbReference>
<dbReference type="GeneID" id="106476274"/>
<comment type="catalytic activity">
    <reaction evidence="1">
        <text>Thiol-dependent hydrolysis of ester, thioester, amide, peptide and isopeptide bonds formed by the C-terminal Gly of ubiquitin (a 76-residue protein attached to proteins as an intracellular targeting signal).</text>
        <dbReference type="EC" id="3.4.19.12"/>
    </reaction>
</comment>
<feature type="domain" description="USP" evidence="8">
    <location>
        <begin position="1"/>
        <end position="312"/>
    </location>
</feature>
<dbReference type="EC" id="3.4.19.12" evidence="3"/>
<dbReference type="InterPro" id="IPR001394">
    <property type="entry name" value="Peptidase_C19_UCH"/>
</dbReference>
<evidence type="ECO:0000256" key="3">
    <source>
        <dbReference type="ARBA" id="ARBA00012759"/>
    </source>
</evidence>
<dbReference type="Pfam" id="PF00443">
    <property type="entry name" value="UCH"/>
    <property type="match status" value="1"/>
</dbReference>
<evidence type="ECO:0000259" key="8">
    <source>
        <dbReference type="PROSITE" id="PS50235"/>
    </source>
</evidence>
<dbReference type="InterPro" id="IPR050185">
    <property type="entry name" value="Ub_carboxyl-term_hydrolase"/>
</dbReference>
<organism evidence="9 10">
    <name type="scientific">Limulus polyphemus</name>
    <name type="common">Atlantic horseshoe crab</name>
    <dbReference type="NCBI Taxonomy" id="6850"/>
    <lineage>
        <taxon>Eukaryota</taxon>
        <taxon>Metazoa</taxon>
        <taxon>Ecdysozoa</taxon>
        <taxon>Arthropoda</taxon>
        <taxon>Chelicerata</taxon>
        <taxon>Merostomata</taxon>
        <taxon>Xiphosura</taxon>
        <taxon>Limulidae</taxon>
        <taxon>Limulus</taxon>
    </lineage>
</organism>
<dbReference type="InterPro" id="IPR028889">
    <property type="entry name" value="USP"/>
</dbReference>
<sequence>MNNYTISRQSLFGHPLMVSVPRWECTYEMLYNTILKHMSRYVHQPSKDEEWWIDSSPEGVNGEVDMSNGYNKLVDNGDDEGVSDTEESVTEPPSLFVISSVNPHATIEVDDFKNDDLPLNLTNRTYVAVDWHPKAKKKFYDEKEANEYTIHESMKANLSPKVQPIKLSECLKLFMGTEKLGAEDPWYCPHCRKHQQATKKFDLWSLPQVLIIHLKRFSCNRYWRNKIDSLVDFPVSGLDMTHYAIDPNHGPATYDLIAVANHFGGMSGGHYTAYAKNKDTHQWHYFDDSNVSPTSEENIISKAAYVLFYLKKPEAETRKEETVTISQNGQLRNNEEDYNMDIH</sequence>
<keyword evidence="7" id="KW-0788">Thiol protease</keyword>
<evidence type="ECO:0000256" key="5">
    <source>
        <dbReference type="ARBA" id="ARBA00022786"/>
    </source>
</evidence>
<evidence type="ECO:0000313" key="10">
    <source>
        <dbReference type="RefSeq" id="XP_013792392.1"/>
    </source>
</evidence>
<dbReference type="PROSITE" id="PS00973">
    <property type="entry name" value="USP_2"/>
    <property type="match status" value="1"/>
</dbReference>
<keyword evidence="4" id="KW-0645">Protease</keyword>
<dbReference type="RefSeq" id="XP_013792392.1">
    <property type="nucleotide sequence ID" value="XM_013936938.2"/>
</dbReference>
<dbReference type="InterPro" id="IPR038765">
    <property type="entry name" value="Papain-like_cys_pep_sf"/>
</dbReference>
<accession>A0ABM1C134</accession>
<gene>
    <name evidence="10" type="primary">LOC106476274</name>
</gene>
<dbReference type="CDD" id="cd02674">
    <property type="entry name" value="Peptidase_C19R"/>
    <property type="match status" value="1"/>
</dbReference>
<evidence type="ECO:0000313" key="9">
    <source>
        <dbReference type="Proteomes" id="UP000694941"/>
    </source>
</evidence>
<evidence type="ECO:0000256" key="4">
    <source>
        <dbReference type="ARBA" id="ARBA00022670"/>
    </source>
</evidence>
<name>A0ABM1C134_LIMPO</name>
<comment type="similarity">
    <text evidence="2">Belongs to the peptidase C19 family.</text>
</comment>
<reference evidence="10" key="1">
    <citation type="submission" date="2025-08" db="UniProtKB">
        <authorList>
            <consortium name="RefSeq"/>
        </authorList>
    </citation>
    <scope>IDENTIFICATION</scope>
    <source>
        <tissue evidence="10">Muscle</tissue>
    </source>
</reference>
<dbReference type="PANTHER" id="PTHR21646:SF24">
    <property type="entry name" value="UBIQUITIN CARBOXYL-TERMINAL HYDROLASE"/>
    <property type="match status" value="1"/>
</dbReference>
<evidence type="ECO:0000256" key="7">
    <source>
        <dbReference type="ARBA" id="ARBA00022807"/>
    </source>
</evidence>
<evidence type="ECO:0000256" key="1">
    <source>
        <dbReference type="ARBA" id="ARBA00000707"/>
    </source>
</evidence>
<dbReference type="SUPFAM" id="SSF54001">
    <property type="entry name" value="Cysteine proteinases"/>
    <property type="match status" value="1"/>
</dbReference>
<keyword evidence="5" id="KW-0833">Ubl conjugation pathway</keyword>
<dbReference type="Proteomes" id="UP000694941">
    <property type="component" value="Unplaced"/>
</dbReference>
<dbReference type="PROSITE" id="PS50235">
    <property type="entry name" value="USP_3"/>
    <property type="match status" value="1"/>
</dbReference>
<evidence type="ECO:0000256" key="2">
    <source>
        <dbReference type="ARBA" id="ARBA00009085"/>
    </source>
</evidence>
<protein>
    <recommendedName>
        <fullName evidence="3">ubiquitinyl hydrolase 1</fullName>
        <ecNumber evidence="3">3.4.19.12</ecNumber>
    </recommendedName>
</protein>
<dbReference type="Gene3D" id="3.90.70.10">
    <property type="entry name" value="Cysteine proteinases"/>
    <property type="match status" value="1"/>
</dbReference>
<dbReference type="InterPro" id="IPR018200">
    <property type="entry name" value="USP_CS"/>
</dbReference>
<proteinExistence type="inferred from homology"/>